<feature type="domain" description="Cadherin" evidence="32">
    <location>
        <begin position="574"/>
        <end position="678"/>
    </location>
</feature>
<dbReference type="InterPro" id="IPR000203">
    <property type="entry name" value="GPS"/>
</dbReference>
<organism evidence="33 34">
    <name type="scientific">Patella caerulea</name>
    <name type="common">Rayed Mediterranean limpet</name>
    <dbReference type="NCBI Taxonomy" id="87958"/>
    <lineage>
        <taxon>Eukaryota</taxon>
        <taxon>Metazoa</taxon>
        <taxon>Spiralia</taxon>
        <taxon>Lophotrochozoa</taxon>
        <taxon>Mollusca</taxon>
        <taxon>Gastropoda</taxon>
        <taxon>Patellogastropoda</taxon>
        <taxon>Patelloidea</taxon>
        <taxon>Patellidae</taxon>
        <taxon>Patella</taxon>
    </lineage>
</organism>
<dbReference type="GO" id="GO:0016324">
    <property type="term" value="C:apical plasma membrane"/>
    <property type="evidence" value="ECO:0007669"/>
    <property type="project" value="UniProtKB-SubCell"/>
</dbReference>
<keyword evidence="13" id="KW-0297">G-protein coupled receptor</keyword>
<feature type="disulfide bond" evidence="21">
    <location>
        <begin position="1886"/>
        <end position="1895"/>
    </location>
</feature>
<evidence type="ECO:0000256" key="8">
    <source>
        <dbReference type="ARBA" id="ARBA00022729"/>
    </source>
</evidence>
<dbReference type="Pfam" id="PF01825">
    <property type="entry name" value="GPS"/>
    <property type="match status" value="1"/>
</dbReference>
<comment type="caution">
    <text evidence="21">Lacks conserved residue(s) required for the propagation of feature annotation.</text>
</comment>
<dbReference type="GO" id="GO:0007156">
    <property type="term" value="P:homophilic cell adhesion via plasma membrane adhesion molecules"/>
    <property type="evidence" value="ECO:0007669"/>
    <property type="project" value="InterPro"/>
</dbReference>
<evidence type="ECO:0000259" key="26">
    <source>
        <dbReference type="PROSITE" id="PS50025"/>
    </source>
</evidence>
<feature type="domain" description="G-protein coupled receptors family 2 profile 2" evidence="31">
    <location>
        <begin position="2427"/>
        <end position="2664"/>
    </location>
</feature>
<name>A0AAN8JK12_PATCE</name>
<dbReference type="Pfam" id="PF00053">
    <property type="entry name" value="EGF_laminin"/>
    <property type="match status" value="1"/>
</dbReference>
<evidence type="ECO:0000259" key="29">
    <source>
        <dbReference type="PROSITE" id="PS50221"/>
    </source>
</evidence>
<dbReference type="FunFam" id="2.10.25.10:FF:000012">
    <property type="entry name" value="Delta-like protein"/>
    <property type="match status" value="1"/>
</dbReference>
<keyword evidence="19 22" id="KW-0424">Laminin EGF-like domain</keyword>
<keyword evidence="15 21" id="KW-1015">Disulfide bond</keyword>
<keyword evidence="17" id="KW-0325">Glycoprotein</keyword>
<feature type="transmembrane region" description="Helical" evidence="24">
    <location>
        <begin position="2640"/>
        <end position="2663"/>
    </location>
</feature>
<dbReference type="SUPFAM" id="SSF49313">
    <property type="entry name" value="Cadherin-like"/>
    <property type="match status" value="9"/>
</dbReference>
<dbReference type="Pfam" id="PF00002">
    <property type="entry name" value="7tm_2"/>
    <property type="match status" value="1"/>
</dbReference>
<keyword evidence="11" id="KW-0130">Cell adhesion</keyword>
<feature type="compositionally biased region" description="Polar residues" evidence="23">
    <location>
        <begin position="2911"/>
        <end position="2931"/>
    </location>
</feature>
<dbReference type="PRINTS" id="PR00249">
    <property type="entry name" value="GPCRSECRETIN"/>
</dbReference>
<dbReference type="Gene3D" id="2.60.40.60">
    <property type="entry name" value="Cadherins"/>
    <property type="match status" value="9"/>
</dbReference>
<keyword evidence="12 24" id="KW-1133">Transmembrane helix</keyword>
<feature type="domain" description="Cadherin" evidence="32">
    <location>
        <begin position="784"/>
        <end position="886"/>
    </location>
</feature>
<feature type="disulfide bond" evidence="21">
    <location>
        <begin position="1865"/>
        <end position="1875"/>
    </location>
</feature>
<feature type="domain" description="EGF-like" evidence="27">
    <location>
        <begin position="1861"/>
        <end position="1896"/>
    </location>
</feature>
<dbReference type="InterPro" id="IPR046338">
    <property type="entry name" value="GAIN_dom_sf"/>
</dbReference>
<dbReference type="GO" id="GO:0016339">
    <property type="term" value="P:calcium-dependent cell-cell adhesion via plasma membrane cell adhesion molecules"/>
    <property type="evidence" value="ECO:0007669"/>
    <property type="project" value="UniProtKB-ARBA"/>
</dbReference>
<feature type="domain" description="G-protein coupled receptors family 2 profile 1" evidence="30">
    <location>
        <begin position="2024"/>
        <end position="2107"/>
    </location>
</feature>
<dbReference type="SUPFAM" id="SSF49899">
    <property type="entry name" value="Concanavalin A-like lectins/glucanases"/>
    <property type="match status" value="2"/>
</dbReference>
<feature type="transmembrane region" description="Helical" evidence="24">
    <location>
        <begin position="2488"/>
        <end position="2510"/>
    </location>
</feature>
<feature type="domain" description="EGF-like" evidence="27">
    <location>
        <begin position="1369"/>
        <end position="1405"/>
    </location>
</feature>
<evidence type="ECO:0000256" key="13">
    <source>
        <dbReference type="ARBA" id="ARBA00023040"/>
    </source>
</evidence>
<dbReference type="Pfam" id="PF00008">
    <property type="entry name" value="EGF"/>
    <property type="match status" value="1"/>
</dbReference>
<dbReference type="Gene3D" id="2.60.120.200">
    <property type="match status" value="2"/>
</dbReference>
<dbReference type="PROSITE" id="PS50227">
    <property type="entry name" value="G_PROTEIN_RECEP_F2_3"/>
    <property type="match status" value="1"/>
</dbReference>
<dbReference type="Pfam" id="PF23592">
    <property type="entry name" value="Cadherin_CELSR2_9th"/>
    <property type="match status" value="1"/>
</dbReference>
<dbReference type="SMART" id="SM00282">
    <property type="entry name" value="LamG"/>
    <property type="match status" value="2"/>
</dbReference>
<dbReference type="SMART" id="SM00112">
    <property type="entry name" value="CA"/>
    <property type="match status" value="9"/>
</dbReference>
<feature type="compositionally biased region" description="Basic and acidic residues" evidence="23">
    <location>
        <begin position="2790"/>
        <end position="2806"/>
    </location>
</feature>
<evidence type="ECO:0000256" key="22">
    <source>
        <dbReference type="PROSITE-ProRule" id="PRU00460"/>
    </source>
</evidence>
<dbReference type="EMBL" id="JAZGQO010000010">
    <property type="protein sequence ID" value="KAK6177378.1"/>
    <property type="molecule type" value="Genomic_DNA"/>
</dbReference>
<keyword evidence="10 20" id="KW-0106">Calcium</keyword>
<evidence type="ECO:0000256" key="16">
    <source>
        <dbReference type="ARBA" id="ARBA00023170"/>
    </source>
</evidence>
<evidence type="ECO:0000256" key="12">
    <source>
        <dbReference type="ARBA" id="ARBA00022989"/>
    </source>
</evidence>
<dbReference type="GO" id="GO:0007157">
    <property type="term" value="P:heterophilic cell-cell adhesion via plasma membrane cell adhesion molecules"/>
    <property type="evidence" value="ECO:0007669"/>
    <property type="project" value="UniProtKB-ARBA"/>
</dbReference>
<dbReference type="FunFam" id="2.60.40.60:FF:000010">
    <property type="entry name" value="Cadherin EGF LAG seven-pass G-type receptor 3"/>
    <property type="match status" value="2"/>
</dbReference>
<feature type="compositionally biased region" description="Low complexity" evidence="23">
    <location>
        <begin position="2724"/>
        <end position="2735"/>
    </location>
</feature>
<evidence type="ECO:0000256" key="20">
    <source>
        <dbReference type="PROSITE-ProRule" id="PRU00043"/>
    </source>
</evidence>
<dbReference type="CDD" id="cd00055">
    <property type="entry name" value="EGF_Lam"/>
    <property type="match status" value="1"/>
</dbReference>
<protein>
    <submittedName>
        <fullName evidence="33">Uncharacterized protein</fullName>
    </submittedName>
</protein>
<feature type="domain" description="Laminin G" evidence="26">
    <location>
        <begin position="1453"/>
        <end position="1652"/>
    </location>
</feature>
<feature type="signal peptide" evidence="25">
    <location>
        <begin position="1"/>
        <end position="20"/>
    </location>
</feature>
<dbReference type="InterPro" id="IPR015919">
    <property type="entry name" value="Cadherin-like_sf"/>
</dbReference>
<evidence type="ECO:0000256" key="5">
    <source>
        <dbReference type="ARBA" id="ARBA00022475"/>
    </source>
</evidence>
<dbReference type="PANTHER" id="PTHR24026">
    <property type="entry name" value="FAT ATYPICAL CADHERIN-RELATED"/>
    <property type="match status" value="1"/>
</dbReference>
<dbReference type="PROSITE" id="PS00022">
    <property type="entry name" value="EGF_1"/>
    <property type="match status" value="4"/>
</dbReference>
<feature type="compositionally biased region" description="Polar residues" evidence="23">
    <location>
        <begin position="2941"/>
        <end position="2955"/>
    </location>
</feature>
<evidence type="ECO:0000259" key="30">
    <source>
        <dbReference type="PROSITE" id="PS50227"/>
    </source>
</evidence>
<dbReference type="SMART" id="SM00179">
    <property type="entry name" value="EGF_CA"/>
    <property type="match status" value="4"/>
</dbReference>
<evidence type="ECO:0000256" key="23">
    <source>
        <dbReference type="SAM" id="MobiDB-lite"/>
    </source>
</evidence>
<feature type="transmembrane region" description="Helical" evidence="24">
    <location>
        <begin position="2570"/>
        <end position="2593"/>
    </location>
</feature>
<evidence type="ECO:0000256" key="6">
    <source>
        <dbReference type="ARBA" id="ARBA00022536"/>
    </source>
</evidence>
<feature type="transmembrane region" description="Helical" evidence="24">
    <location>
        <begin position="2531"/>
        <end position="2550"/>
    </location>
</feature>
<evidence type="ECO:0000256" key="18">
    <source>
        <dbReference type="ARBA" id="ARBA00023224"/>
    </source>
</evidence>
<feature type="domain" description="Cadherin" evidence="32">
    <location>
        <begin position="993"/>
        <end position="1098"/>
    </location>
</feature>
<dbReference type="FunFam" id="2.60.40.60:FF:000013">
    <property type="entry name" value="Cadherin EGF LAG seven-pass G-type receptor"/>
    <property type="match status" value="1"/>
</dbReference>
<evidence type="ECO:0000256" key="17">
    <source>
        <dbReference type="ARBA" id="ARBA00023180"/>
    </source>
</evidence>
<feature type="domain" description="Cadherin" evidence="32">
    <location>
        <begin position="361"/>
        <end position="467"/>
    </location>
</feature>
<dbReference type="InterPro" id="IPR020894">
    <property type="entry name" value="Cadherin_CS"/>
</dbReference>
<evidence type="ECO:0000259" key="28">
    <source>
        <dbReference type="PROSITE" id="PS50027"/>
    </source>
</evidence>
<evidence type="ECO:0000256" key="7">
    <source>
        <dbReference type="ARBA" id="ARBA00022692"/>
    </source>
</evidence>
<feature type="compositionally biased region" description="Basic and acidic residues" evidence="23">
    <location>
        <begin position="2870"/>
        <end position="2889"/>
    </location>
</feature>
<dbReference type="PROSITE" id="PS50026">
    <property type="entry name" value="EGF_3"/>
    <property type="match status" value="4"/>
</dbReference>
<evidence type="ECO:0000256" key="2">
    <source>
        <dbReference type="ARBA" id="ARBA00004221"/>
    </source>
</evidence>
<feature type="chain" id="PRO_5043010322" evidence="25">
    <location>
        <begin position="21"/>
        <end position="2955"/>
    </location>
</feature>
<feature type="compositionally biased region" description="Basic and acidic residues" evidence="23">
    <location>
        <begin position="2836"/>
        <end position="2857"/>
    </location>
</feature>
<dbReference type="PROSITE" id="PS50268">
    <property type="entry name" value="CADHERIN_2"/>
    <property type="match status" value="9"/>
</dbReference>
<dbReference type="FunFam" id="2.60.40.60:FF:000275">
    <property type="entry name" value="Si:dkey-30k22.7"/>
    <property type="match status" value="1"/>
</dbReference>
<keyword evidence="6 21" id="KW-0245">EGF-like domain</keyword>
<dbReference type="InterPro" id="IPR001881">
    <property type="entry name" value="EGF-like_Ca-bd_dom"/>
</dbReference>
<feature type="domain" description="EGF-like" evidence="27">
    <location>
        <begin position="1897"/>
        <end position="1935"/>
    </location>
</feature>
<evidence type="ECO:0000256" key="1">
    <source>
        <dbReference type="ARBA" id="ARBA00004167"/>
    </source>
</evidence>
<dbReference type="GO" id="GO:0004930">
    <property type="term" value="F:G protein-coupled receptor activity"/>
    <property type="evidence" value="ECO:0007669"/>
    <property type="project" value="UniProtKB-KW"/>
</dbReference>
<feature type="disulfide bond" evidence="22">
    <location>
        <begin position="2013"/>
        <end position="2022"/>
    </location>
</feature>
<dbReference type="PANTHER" id="PTHR24026:SF51">
    <property type="entry name" value="PROTOCADHERIN-LIKE WING POLARITY PROTEIN STAN"/>
    <property type="match status" value="1"/>
</dbReference>
<feature type="domain" description="Cadherin" evidence="32">
    <location>
        <begin position="887"/>
        <end position="992"/>
    </location>
</feature>
<comment type="subcellular location">
    <subcellularLocation>
        <location evidence="2">Apical cell membrane</location>
    </subcellularLocation>
    <subcellularLocation>
        <location evidence="3">Cell membrane</location>
        <topology evidence="3">Multi-pass membrane protein</topology>
    </subcellularLocation>
    <subcellularLocation>
        <location evidence="1">Membrane</location>
        <topology evidence="1">Single-pass membrane protein</topology>
    </subcellularLocation>
</comment>
<keyword evidence="16" id="KW-0675">Receptor</keyword>
<dbReference type="InterPro" id="IPR000152">
    <property type="entry name" value="EGF-type_Asp/Asn_hydroxyl_site"/>
</dbReference>
<dbReference type="InterPro" id="IPR000742">
    <property type="entry name" value="EGF"/>
</dbReference>
<evidence type="ECO:0000256" key="19">
    <source>
        <dbReference type="ARBA" id="ARBA00023292"/>
    </source>
</evidence>
<dbReference type="SUPFAM" id="SSF57196">
    <property type="entry name" value="EGF/Laminin"/>
    <property type="match status" value="2"/>
</dbReference>
<feature type="domain" description="Cadherin" evidence="32">
    <location>
        <begin position="1113"/>
        <end position="1221"/>
    </location>
</feature>
<dbReference type="SMART" id="SM00303">
    <property type="entry name" value="GPS"/>
    <property type="match status" value="1"/>
</dbReference>
<dbReference type="Gene3D" id="4.10.1240.10">
    <property type="entry name" value="GPCR, family 2, extracellular hormone receptor domain"/>
    <property type="match status" value="1"/>
</dbReference>
<proteinExistence type="predicted"/>
<dbReference type="InterPro" id="IPR000832">
    <property type="entry name" value="GPCR_2_secretin-like"/>
</dbReference>
<dbReference type="GO" id="GO:0007166">
    <property type="term" value="P:cell surface receptor signaling pathway"/>
    <property type="evidence" value="ECO:0007669"/>
    <property type="project" value="InterPro"/>
</dbReference>
<feature type="transmembrane region" description="Helical" evidence="24">
    <location>
        <begin position="2464"/>
        <end position="2482"/>
    </location>
</feature>
<feature type="disulfide bond" evidence="22">
    <location>
        <begin position="1994"/>
        <end position="2011"/>
    </location>
</feature>
<evidence type="ECO:0000256" key="3">
    <source>
        <dbReference type="ARBA" id="ARBA00004651"/>
    </source>
</evidence>
<keyword evidence="9" id="KW-0677">Repeat</keyword>
<dbReference type="PROSITE" id="PS00232">
    <property type="entry name" value="CADHERIN_1"/>
    <property type="match status" value="6"/>
</dbReference>
<dbReference type="InterPro" id="IPR001879">
    <property type="entry name" value="GPCR_2_extracellular_dom"/>
</dbReference>
<dbReference type="Pfam" id="PF00028">
    <property type="entry name" value="Cadherin"/>
    <property type="match status" value="8"/>
</dbReference>
<accession>A0AAN8JK12</accession>
<dbReference type="InterPro" id="IPR036445">
    <property type="entry name" value="GPCR_2_extracell_dom_sf"/>
</dbReference>
<dbReference type="PROSITE" id="PS50261">
    <property type="entry name" value="G_PROTEIN_RECEP_F2_4"/>
    <property type="match status" value="1"/>
</dbReference>
<evidence type="ECO:0000256" key="14">
    <source>
        <dbReference type="ARBA" id="ARBA00023136"/>
    </source>
</evidence>
<dbReference type="FunFam" id="2.60.40.60:FF:000029">
    <property type="entry name" value="Cadherin EGF LAG seven-pass G-type receptor 3"/>
    <property type="match status" value="1"/>
</dbReference>
<evidence type="ECO:0000256" key="4">
    <source>
        <dbReference type="ARBA" id="ARBA00022473"/>
    </source>
</evidence>
<evidence type="ECO:0000259" key="31">
    <source>
        <dbReference type="PROSITE" id="PS50261"/>
    </source>
</evidence>
<evidence type="ECO:0000259" key="27">
    <source>
        <dbReference type="PROSITE" id="PS50026"/>
    </source>
</evidence>
<dbReference type="InterPro" id="IPR056286">
    <property type="entry name" value="Cadherin_CELSR1-3_9th"/>
</dbReference>
<feature type="transmembrane region" description="Helical" evidence="24">
    <location>
        <begin position="2429"/>
        <end position="2452"/>
    </location>
</feature>
<dbReference type="SMART" id="SM00180">
    <property type="entry name" value="EGF_Lam"/>
    <property type="match status" value="1"/>
</dbReference>
<dbReference type="PROSITE" id="PS50221">
    <property type="entry name" value="GAIN_B"/>
    <property type="match status" value="1"/>
</dbReference>
<feature type="region of interest" description="Disordered" evidence="23">
    <location>
        <begin position="2936"/>
        <end position="2955"/>
    </location>
</feature>
<dbReference type="InterPro" id="IPR002049">
    <property type="entry name" value="LE_dom"/>
</dbReference>
<dbReference type="Proteomes" id="UP001347796">
    <property type="component" value="Unassembled WGS sequence"/>
</dbReference>
<dbReference type="Gene3D" id="2.60.220.50">
    <property type="match status" value="1"/>
</dbReference>
<feature type="disulfide bond" evidence="21">
    <location>
        <begin position="1395"/>
        <end position="1404"/>
    </location>
</feature>
<feature type="disulfide bond" evidence="21">
    <location>
        <begin position="1681"/>
        <end position="1690"/>
    </location>
</feature>
<evidence type="ECO:0000256" key="9">
    <source>
        <dbReference type="ARBA" id="ARBA00022737"/>
    </source>
</evidence>
<keyword evidence="18" id="KW-0807">Transducer</keyword>
<dbReference type="Pfam" id="PF16489">
    <property type="entry name" value="GAIN"/>
    <property type="match status" value="1"/>
</dbReference>
<dbReference type="FunFam" id="2.60.40.60:FF:000020">
    <property type="entry name" value="Dachsous cadherin-related 1b"/>
    <property type="match status" value="2"/>
</dbReference>
<feature type="disulfide bond" evidence="22">
    <location>
        <begin position="1992"/>
        <end position="2004"/>
    </location>
</feature>
<evidence type="ECO:0000256" key="15">
    <source>
        <dbReference type="ARBA" id="ARBA00023157"/>
    </source>
</evidence>
<feature type="domain" description="Cadherin" evidence="32">
    <location>
        <begin position="468"/>
        <end position="573"/>
    </location>
</feature>
<feature type="domain" description="GAIN-B" evidence="29">
    <location>
        <begin position="2252"/>
        <end position="2418"/>
    </location>
</feature>
<keyword evidence="5" id="KW-1003">Cell membrane</keyword>
<dbReference type="GO" id="GO:0051239">
    <property type="term" value="P:regulation of multicellular organismal process"/>
    <property type="evidence" value="ECO:0007669"/>
    <property type="project" value="UniProtKB-ARBA"/>
</dbReference>
<dbReference type="Gene3D" id="1.20.1070.10">
    <property type="entry name" value="Rhodopsin 7-helix transmembrane proteins"/>
    <property type="match status" value="1"/>
</dbReference>
<dbReference type="Gene3D" id="1.25.40.610">
    <property type="match status" value="1"/>
</dbReference>
<evidence type="ECO:0000313" key="34">
    <source>
        <dbReference type="Proteomes" id="UP001347796"/>
    </source>
</evidence>
<gene>
    <name evidence="33" type="ORF">SNE40_015490</name>
</gene>
<dbReference type="PROSITE" id="PS50025">
    <property type="entry name" value="LAM_G_DOMAIN"/>
    <property type="match status" value="2"/>
</dbReference>
<dbReference type="CDD" id="cd15441">
    <property type="entry name" value="7tmB2_CELSR_Adhesion_IV"/>
    <property type="match status" value="1"/>
</dbReference>
<reference evidence="33 34" key="1">
    <citation type="submission" date="2024-01" db="EMBL/GenBank/DDBJ databases">
        <title>The genome of the rayed Mediterranean limpet Patella caerulea (Linnaeus, 1758).</title>
        <authorList>
            <person name="Anh-Thu Weber A."/>
            <person name="Halstead-Nussloch G."/>
        </authorList>
    </citation>
    <scope>NUCLEOTIDE SEQUENCE [LARGE SCALE GENOMIC DNA]</scope>
    <source>
        <strain evidence="33">AATW-2023a</strain>
        <tissue evidence="33">Whole specimen</tissue>
    </source>
</reference>
<evidence type="ECO:0000259" key="32">
    <source>
        <dbReference type="PROSITE" id="PS50268"/>
    </source>
</evidence>
<feature type="domain" description="Cadherin" evidence="32">
    <location>
        <begin position="679"/>
        <end position="783"/>
    </location>
</feature>
<feature type="domain" description="Laminin EGF-like" evidence="28">
    <location>
        <begin position="1992"/>
        <end position="2039"/>
    </location>
</feature>
<keyword evidence="14 24" id="KW-0472">Membrane</keyword>
<dbReference type="Gene3D" id="2.10.25.10">
    <property type="entry name" value="Laminin"/>
    <property type="match status" value="4"/>
</dbReference>
<feature type="transmembrane region" description="Helical" evidence="24">
    <location>
        <begin position="2613"/>
        <end position="2634"/>
    </location>
</feature>
<dbReference type="CDD" id="cd11304">
    <property type="entry name" value="Cadherin_repeat"/>
    <property type="match status" value="9"/>
</dbReference>
<evidence type="ECO:0000256" key="21">
    <source>
        <dbReference type="PROSITE-ProRule" id="PRU00076"/>
    </source>
</evidence>
<feature type="domain" description="EGF-like" evidence="27">
    <location>
        <begin position="1655"/>
        <end position="1691"/>
    </location>
</feature>
<keyword evidence="4" id="KW-0217">Developmental protein</keyword>
<dbReference type="SMART" id="SM00181">
    <property type="entry name" value="EGF"/>
    <property type="match status" value="6"/>
</dbReference>
<keyword evidence="8 25" id="KW-0732">Signal</keyword>
<evidence type="ECO:0000256" key="24">
    <source>
        <dbReference type="SAM" id="Phobius"/>
    </source>
</evidence>
<evidence type="ECO:0000256" key="10">
    <source>
        <dbReference type="ARBA" id="ARBA00022837"/>
    </source>
</evidence>
<dbReference type="FunFam" id="2.10.25.10:FF:000011">
    <property type="entry name" value="Cadherin EGF LAG seven-pass G-type receptor"/>
    <property type="match status" value="1"/>
</dbReference>
<dbReference type="InterPro" id="IPR017981">
    <property type="entry name" value="GPCR_2-like_7TM"/>
</dbReference>
<dbReference type="InterPro" id="IPR001791">
    <property type="entry name" value="Laminin_G"/>
</dbReference>
<evidence type="ECO:0000313" key="33">
    <source>
        <dbReference type="EMBL" id="KAK6177378.1"/>
    </source>
</evidence>
<feature type="region of interest" description="Disordered" evidence="23">
    <location>
        <begin position="2724"/>
        <end position="2931"/>
    </location>
</feature>
<dbReference type="GO" id="GO:0022603">
    <property type="term" value="P:regulation of anatomical structure morphogenesis"/>
    <property type="evidence" value="ECO:0007669"/>
    <property type="project" value="UniProtKB-ARBA"/>
</dbReference>
<dbReference type="InterPro" id="IPR032471">
    <property type="entry name" value="AGRL2-4_GAIN_subdom_A"/>
</dbReference>
<comment type="caution">
    <text evidence="33">The sequence shown here is derived from an EMBL/GenBank/DDBJ whole genome shotgun (WGS) entry which is preliminary data.</text>
</comment>
<feature type="domain" description="Laminin G" evidence="26">
    <location>
        <begin position="1695"/>
        <end position="1859"/>
    </location>
</feature>
<dbReference type="Pfam" id="PF02210">
    <property type="entry name" value="Laminin_G_2"/>
    <property type="match status" value="2"/>
</dbReference>
<evidence type="ECO:0000256" key="25">
    <source>
        <dbReference type="SAM" id="SignalP"/>
    </source>
</evidence>
<dbReference type="CDD" id="cd00054">
    <property type="entry name" value="EGF_CA"/>
    <property type="match status" value="4"/>
</dbReference>
<dbReference type="InterPro" id="IPR013320">
    <property type="entry name" value="ConA-like_dom_sf"/>
</dbReference>
<dbReference type="FunFam" id="2.60.40.60:FF:000024">
    <property type="entry name" value="FAT atypical cadherin 3"/>
    <property type="match status" value="1"/>
</dbReference>
<keyword evidence="34" id="KW-1185">Reference proteome</keyword>
<dbReference type="CDD" id="cd00110">
    <property type="entry name" value="LamG"/>
    <property type="match status" value="2"/>
</dbReference>
<dbReference type="PROSITE" id="PS50027">
    <property type="entry name" value="EGF_LAM_2"/>
    <property type="match status" value="1"/>
</dbReference>
<evidence type="ECO:0000256" key="11">
    <source>
        <dbReference type="ARBA" id="ARBA00022889"/>
    </source>
</evidence>
<sequence length="2955" mass="330688">MLKRSLIGLLILFQISFVSTFDIHISENDPGGTVLFNATQGDNWSYDIDAFSSKQTMPYIQLDFSSGIIYLKQQPKCSKINNNVLEFRIISRHRILNFITNRTVTPVKVFLEGENCRHFNSWKSQRLKLDGTHYIVTHSEINRCIRAGQHIISLLDFIPNIYQKCSISVDIPRTSDYTVDPHSLHIKTLLTRCFFSSEISLAFNVLFSCPNHHTFFVPYEVIIHPKDTQSYSALLRKSRRSRRAVVNNAPVFDETVYVRHVKEDQAPGIIVETITAHDADQGDEGIITYTMIPERDERSLSMFAINPTTGTVNTTKRLDRELIEVHYFQIIASDHGRDVKTGSTSLKIIVDDVNDHAPQFEQKHYVRNISENQEVFTDSNILTVRATDLDVEENADIRYSFVNPTNDFMIDPLRGIITNLVKLDRETKSKYQLVVQAIDQGEISTRKTTSATVDINILDVNDNKPQFSQASYLVSVREDIDITNQPIILNVTATDRDEGSNKEIRYSLTGNVMQTFIIDSLTGQIHVIKSLDYEQFPKYRLTVRAEDSGNPSQKNSTNILVQVIDVNDNAPQFHGHIYQESVDENAPSQTPVVQLLAFDLDSGLNKEISYSIIDKPVDMPFEINEKSGWVSTTGKLDREKSQKYEFKVKASDNGAIVLTATTSVVITVRDINDNAPIFNPRFYETTLSEDSRIGSPVITVTAIDKDEGDNGHVIYDISGGNTGRTFQISTSNNMGVITLQKNLDARIQNRYALSVTAQDPDGNLDTTEVFINISDTNRFQPEFQGIPYQFSVDENVNVSTSVFKVFALDKDRGENQRITYSFLGVVSDFSIDANTGEIRIIQALDRETGPAYTLTVTARDNGNPAQSDTTDIDIIVKDINDNRPEFSEVVYTGTVKEDILVGRRVIQITAKDRDKGPNGQIYYTFTGGSDGNGDFNIDRALGVIRVAKELDRERIANYNLVALAVDEGEPRLSTSVHIKLKVEDVNDNRPKFEADTIEVGVLENSPIGTTLAKITAEDPDEGVNALVEYKFVGGADADLFDLVGRRGDPATIITRTDLDYESDKKQYEIIIRAASDTQFSTATVLVNVQDVNDNSPILKDFTIIFNNYADTFPSTSIGRIPAFDPDETDRHRLEYRFISGNGANLLHLNTTSGRGEITLDPRLNSDVPRNGTFVVSVSDGKNTVRATCRLYVRLITRDMLLNSVTIRLDKMTQTAFLSPLFRFFTDALATILKTEKDNIFIINVQDDTDVKAQILNVTVSVRQTVKMIQGSSVDVFYSSSYLQEHIYLQRVPLANLSTLQVLPFDDNLCMMEPCTDFEDCKSTLVFGSAPPFIMSDTMLFRPIHPENGYRCVCPRGFTGMNATIFCDTEVDLCYSHPCLNNGECFQEENGYTCICKNNFEGKNCEVNTTAKFDVLSCPNDLCQSPSYCIPLIQGGFRCQGCPEDENYDKFCRLRTRSFSRGSSLTFPSLRKRHRFVVELSFATQEKNGLLFYNGRFNEKHDFISLEIADGQVTFSFSLGGSITSVFPYVEGGVSNGQWWKVKVEYLNRQATVTVGENCDTEISVRYGQTLGNYSCAARAVHILPEKCKNPVVFCHRFLDLTGPLQIGGLPGLPTAFQVKSRNYVGCIGDFYIDKVLLDLNSSVADLGTEKGCPPKVEQCKSSPCKFGGTCKEGWNTFMCNCPEKTGGKDCSQVIESSKELDGTGYLEYSNLNTPPVNFPWYNSLAFRTRSHNGTLMQIILSQGEVRIQLLDGYVIYLYDGRAIVFDSARVNDGQWHYFESRWFQGQLKMFLDYGQRQRIVEMPSTVLEKLVQKVHIGGHKTGSGPITNGFTGCIKDARVGNSDISLLEQPRESNVKIGCSSPDVCKQATCGSGECVDLWGDYSCRCTPGTVGPQCVEVCTSVNPCQNYATCKYPQGNAQTYTCECGKRQNGRYCEIVSPKTCPVTWWGDPVCGPCDCPIHLGFNSSCDKTNGQCFCKEDHYRQPGVGKCSACDCYEKGSESMACDQITGKCKCRNGVIGRRCDQCSSKFAEVEDNGCVIKYNVCPHSRAGDIWWERTEFGVTAVQKCPYDAQGSAKRECFECKEGVSCLYKEEGWQEPDLYNCTNQNFTKLSSLFKTSISNTYTAKNGIDRLVDATNTTSNILGGDILMSYNVIKQILLYENTQQGLNLTSEQHSTFIQRMLIAMSNITSPEFEDLWERTNYLTGGAGELVNEFEKYAETLTRSMAPAQSLPFDAISDNMVMAVDWIQKGNSSNNFLPKYDHISRKGTFDDETKVKIPSTLLYHTIGSTDMTNKIYTGFVMYKTIGNLMAKNFSSNIRTERPIRINSPVVTVVIVDEGRTIKGKLTEPIEITFRQLDSSNRSSPQCVYWATDNNGESLWSTNGCSVKDRYSKNNHRFVVCSCTHLSTFAVLMDVADQEYLATKPVSVEILTYILTSVSLMLLFVAFFIFMCLKRLQCNWNSIHINLIVVLFISELAFIIGINQTEPKIFCRLIAITLQYFYMASFSWLFVEILHIYRMLTEIRTVNYGSMKFYYLIGYVIPGIIVGLAVGLYTDGYGNSQFCWLYTTNGIIWSFAGPIAASTAVSVFTFILAVRASLREKVHVRDIQSVRMGLLSSIILLAILSVTWVIGLISVNYGVKVLHYVFACLMLAIGAFIFVTQVLLNRKVRLHIKRAWYRIQGKKLELDENLAGTRSTVVSRSALAYRHESSTEGGLHRINIGISTTSTTSQSTSKSSGVIRKDDYLRSTSSSTSGHVPSGPIYPPNTGIPPYGYDSSHFHDKQTKGEVAPKAGHESDSDSDVSVDRNSLDLASSHSSDDEEDLDGGTRWDHQVSSSKTVEKAREQLEKHKKEKEKEKLKNNNSPIQAPLWPGDRDYLGSDVEGRLSSKRPDVTMTTAERAGRRSVKPPPRTDSLINNYNSSSATLTDKPNGNQMKVRVLTHNDPLSSDSESGNETSV</sequence>
<dbReference type="InterPro" id="IPR057244">
    <property type="entry name" value="GAIN_B"/>
</dbReference>
<dbReference type="InterPro" id="IPR002126">
    <property type="entry name" value="Cadherin-like_dom"/>
</dbReference>
<dbReference type="GO" id="GO:0005509">
    <property type="term" value="F:calcium ion binding"/>
    <property type="evidence" value="ECO:0007669"/>
    <property type="project" value="UniProtKB-UniRule"/>
</dbReference>
<feature type="disulfide bond" evidence="21">
    <location>
        <begin position="1925"/>
        <end position="1934"/>
    </location>
</feature>
<keyword evidence="7 24" id="KW-0812">Transmembrane</keyword>
<dbReference type="GO" id="GO:0048638">
    <property type="term" value="P:regulation of developmental growth"/>
    <property type="evidence" value="ECO:0007669"/>
    <property type="project" value="UniProtKB-ARBA"/>
</dbReference>
<dbReference type="PROSITE" id="PS00010">
    <property type="entry name" value="ASX_HYDROXYL"/>
    <property type="match status" value="1"/>
</dbReference>
<feature type="domain" description="Cadherin" evidence="32">
    <location>
        <begin position="253"/>
        <end position="360"/>
    </location>
</feature>
<dbReference type="PRINTS" id="PR00205">
    <property type="entry name" value="CADHERIN"/>
</dbReference>